<dbReference type="PANTHER" id="PTHR43788">
    <property type="entry name" value="DNA2/NAM7 HELICASE FAMILY MEMBER"/>
    <property type="match status" value="1"/>
</dbReference>
<dbReference type="GO" id="GO:0003677">
    <property type="term" value="F:DNA binding"/>
    <property type="evidence" value="ECO:0007669"/>
    <property type="project" value="InterPro"/>
</dbReference>
<gene>
    <name evidence="4" type="ORF">DBT_2242</name>
</gene>
<dbReference type="Pfam" id="PF13538">
    <property type="entry name" value="UvrD_C_2"/>
    <property type="match status" value="1"/>
</dbReference>
<dbReference type="InterPro" id="IPR027417">
    <property type="entry name" value="P-loop_NTPase"/>
</dbReference>
<protein>
    <submittedName>
        <fullName evidence="4">RecD-like DNA helicase YrrC</fullName>
    </submittedName>
</protein>
<dbReference type="CDD" id="cd17933">
    <property type="entry name" value="DEXSc_RecD-like"/>
    <property type="match status" value="1"/>
</dbReference>
<evidence type="ECO:0000256" key="2">
    <source>
        <dbReference type="ARBA" id="ARBA00022840"/>
    </source>
</evidence>
<dbReference type="SUPFAM" id="SSF52540">
    <property type="entry name" value="P-loop containing nucleoside triphosphate hydrolases"/>
    <property type="match status" value="2"/>
</dbReference>
<dbReference type="GO" id="GO:0003678">
    <property type="term" value="F:DNA helicase activity"/>
    <property type="evidence" value="ECO:0007669"/>
    <property type="project" value="UniProtKB-ARBA"/>
</dbReference>
<evidence type="ECO:0000256" key="1">
    <source>
        <dbReference type="ARBA" id="ARBA00022741"/>
    </source>
</evidence>
<evidence type="ECO:0000259" key="3">
    <source>
        <dbReference type="SMART" id="SM00278"/>
    </source>
</evidence>
<dbReference type="Proteomes" id="UP000093080">
    <property type="component" value="Unassembled WGS sequence"/>
</dbReference>
<dbReference type="EMBL" id="MAGO01000013">
    <property type="protein sequence ID" value="OCC14369.1"/>
    <property type="molecule type" value="Genomic_DNA"/>
</dbReference>
<organism evidence="4 5">
    <name type="scientific">Dissulfuribacter thermophilus</name>
    <dbReference type="NCBI Taxonomy" id="1156395"/>
    <lineage>
        <taxon>Bacteria</taxon>
        <taxon>Pseudomonadati</taxon>
        <taxon>Thermodesulfobacteriota</taxon>
        <taxon>Dissulfuribacteria</taxon>
        <taxon>Dissulfuribacterales</taxon>
        <taxon>Dissulfuribacteraceae</taxon>
        <taxon>Dissulfuribacter</taxon>
    </lineage>
</organism>
<dbReference type="InterPro" id="IPR041451">
    <property type="entry name" value="RecD2_SH13"/>
</dbReference>
<keyword evidence="5" id="KW-1185">Reference proteome</keyword>
<dbReference type="Gene3D" id="3.40.50.300">
    <property type="entry name" value="P-loop containing nucleotide triphosphate hydrolases"/>
    <property type="match status" value="2"/>
</dbReference>
<dbReference type="Pfam" id="PF18335">
    <property type="entry name" value="SH3_13"/>
    <property type="match status" value="1"/>
</dbReference>
<dbReference type="Pfam" id="PF13604">
    <property type="entry name" value="AAA_30"/>
    <property type="match status" value="1"/>
</dbReference>
<dbReference type="InterPro" id="IPR003583">
    <property type="entry name" value="Hlx-hairpin-Hlx_DNA-bd_motif"/>
</dbReference>
<feature type="domain" description="Helix-hairpin-helix DNA-binding motif class 1" evidence="3">
    <location>
        <begin position="192"/>
        <end position="211"/>
    </location>
</feature>
<dbReference type="AlphaFoldDB" id="A0A1B9F352"/>
<accession>A0A1B9F352</accession>
<dbReference type="InterPro" id="IPR027785">
    <property type="entry name" value="UvrD-like_helicase_C"/>
</dbReference>
<dbReference type="Gene3D" id="2.30.30.940">
    <property type="match status" value="1"/>
</dbReference>
<dbReference type="SMART" id="SM00278">
    <property type="entry name" value="HhH1"/>
    <property type="match status" value="2"/>
</dbReference>
<dbReference type="Pfam" id="PF23139">
    <property type="entry name" value="OB_YrrC"/>
    <property type="match status" value="1"/>
</dbReference>
<name>A0A1B9F352_9BACT</name>
<dbReference type="Pfam" id="PF14520">
    <property type="entry name" value="HHH_5"/>
    <property type="match status" value="1"/>
</dbReference>
<reference evidence="4 5" key="1">
    <citation type="submission" date="2016-06" db="EMBL/GenBank/DDBJ databases">
        <title>Respiratory ammonification of nitrate coupled to the oxidation of elemental sulfur in deep-sea autotrophic thermophilic bacteria.</title>
        <authorList>
            <person name="Slobodkina G.B."/>
            <person name="Mardanov A.V."/>
            <person name="Ravin N.V."/>
            <person name="Frolova A.A."/>
            <person name="Viryasiv M.B."/>
            <person name="Chernyh N.A."/>
            <person name="Bonch-Osmolovskaya E.A."/>
            <person name="Slobodkin A.I."/>
        </authorList>
    </citation>
    <scope>NUCLEOTIDE SEQUENCE [LARGE SCALE GENOMIC DNA]</scope>
    <source>
        <strain evidence="4 5">S69</strain>
    </source>
</reference>
<keyword evidence="1" id="KW-0547">Nucleotide-binding</keyword>
<dbReference type="OrthoDB" id="9763659at2"/>
<dbReference type="PANTHER" id="PTHR43788:SF6">
    <property type="entry name" value="DNA HELICASE B"/>
    <property type="match status" value="1"/>
</dbReference>
<dbReference type="InterPro" id="IPR050534">
    <property type="entry name" value="Coronavir_polyprotein_1ab"/>
</dbReference>
<keyword evidence="4" id="KW-0347">Helicase</keyword>
<dbReference type="STRING" id="1156395.DBT_2242"/>
<keyword evidence="4" id="KW-0378">Hydrolase</keyword>
<proteinExistence type="predicted"/>
<evidence type="ECO:0000313" key="4">
    <source>
        <dbReference type="EMBL" id="OCC14369.1"/>
    </source>
</evidence>
<dbReference type="GO" id="GO:0005524">
    <property type="term" value="F:ATP binding"/>
    <property type="evidence" value="ECO:0007669"/>
    <property type="project" value="UniProtKB-KW"/>
</dbReference>
<dbReference type="InterPro" id="IPR029493">
    <property type="entry name" value="RecD2-like_HHH"/>
</dbReference>
<dbReference type="Pfam" id="PF14490">
    <property type="entry name" value="HHH_RecD2"/>
    <property type="match status" value="1"/>
</dbReference>
<dbReference type="GO" id="GO:0006281">
    <property type="term" value="P:DNA repair"/>
    <property type="evidence" value="ECO:0007669"/>
    <property type="project" value="InterPro"/>
</dbReference>
<dbReference type="CDD" id="cd18809">
    <property type="entry name" value="SF1_C_RecD"/>
    <property type="match status" value="1"/>
</dbReference>
<feature type="domain" description="Helix-hairpin-helix DNA-binding motif class 1" evidence="3">
    <location>
        <begin position="127"/>
        <end position="146"/>
    </location>
</feature>
<comment type="caution">
    <text evidence="4">The sequence shown here is derived from an EMBL/GenBank/DDBJ whole genome shotgun (WGS) entry which is preliminary data.</text>
</comment>
<keyword evidence="2" id="KW-0067">ATP-binding</keyword>
<evidence type="ECO:0000313" key="5">
    <source>
        <dbReference type="Proteomes" id="UP000093080"/>
    </source>
</evidence>
<dbReference type="InterPro" id="IPR055446">
    <property type="entry name" value="RecD2_N_OB"/>
</dbReference>
<dbReference type="SUPFAM" id="SSF47781">
    <property type="entry name" value="RuvA domain 2-like"/>
    <property type="match status" value="1"/>
</dbReference>
<sequence>MKRITEDSMKHITINARVERVTYQNPENGYAVLKVRPKRGSLFTAVGYIQELANQAGLEGTEFAFTGFWNTSKYGRQFEFHSAQLVGSELLFFLTKVVKGLGERLAKDLIRKYGEKALIDIMERRPEELLNVKGIKEKRLSMIMKSWQKHKSLRELSNYLASSGVKLTPNLLIRIYNHFGEEAVKILRDNPYNLTEIRGIGFKTADKVAMGLGIGPTSIERIGAAIEHVLADNAEQNGHSFLEKEIVEKEVKELLNQNYQNPQDESSTPIPGKDIEKAFNTLISKGKIVIDDDKVGLYSYRFMEEWLRDFFLEKSKETKRTIIPEDDLNEFIQEYEDREGIELSQEQKEALQRIATEPRLLFGLAGYAGTGKTTVSRAILELLSRFYASAQDIISCAFTGMASSRLRKITGFDAMTIHSLLKFKGEGQFEHHEKNPLPHKVVLLDEASMVNLTLMYRLCKALKEDTLFILVGDPAQLPPIGAGNCFGDALQTGLIPSVTLKRIYRQSEDSVLTVFANEIRMGKVPNGIEQPGWKDFSYERIEPHNIFVAKAKKADDKTLKRLREENNEAIFKRILQLARFYKSALTHPVWEFQVLTPMRVGQLGTETLNLALQNVLNPKGDKPSIKVRGIELRKGDKVVHLQNRDMPVMPWGKWQEAKGEFNSYEFQRIFNGNVGLVVDIKPDLEEFYVVYPEKIVVCYDFDHLGDIVELAYALTVHKAQGSQYRIVAIPLTNSHFIMLNNKWFYTAITRAEEKVYIIGQEYALKRACTNKSSIRRKTWLSLNTQIIQ</sequence>
<dbReference type="Gene3D" id="1.10.10.2220">
    <property type="match status" value="1"/>
</dbReference>
<dbReference type="PATRIC" id="fig|1156395.6.peg.2270"/>
<dbReference type="Gene3D" id="1.10.150.20">
    <property type="entry name" value="5' to 3' exonuclease, C-terminal subdomain"/>
    <property type="match status" value="1"/>
</dbReference>
<dbReference type="InterPro" id="IPR010994">
    <property type="entry name" value="RuvA_2-like"/>
</dbReference>